<proteinExistence type="predicted"/>
<evidence type="ECO:0000313" key="2">
    <source>
        <dbReference type="Proteomes" id="UP001185254"/>
    </source>
</evidence>
<keyword evidence="2" id="KW-1185">Reference proteome</keyword>
<dbReference type="Proteomes" id="UP001185254">
    <property type="component" value="Unassembled WGS sequence"/>
</dbReference>
<reference evidence="1 2" key="1">
    <citation type="submission" date="2023-07" db="EMBL/GenBank/DDBJ databases">
        <title>Sorghum-associated microbial communities from plants grown in Nebraska, USA.</title>
        <authorList>
            <person name="Schachtman D."/>
        </authorList>
    </citation>
    <scope>NUCLEOTIDE SEQUENCE [LARGE SCALE GENOMIC DNA]</scope>
    <source>
        <strain evidence="1 2">DS1039</strain>
    </source>
</reference>
<evidence type="ECO:0000313" key="1">
    <source>
        <dbReference type="EMBL" id="MDR6376230.1"/>
    </source>
</evidence>
<gene>
    <name evidence="1" type="ORF">J2776_002930</name>
</gene>
<accession>A0ABU1KZ52</accession>
<sequence>MHEHYGGMDTILVFGDQPSKGNLTIHNDSDCSYK</sequence>
<protein>
    <submittedName>
        <fullName evidence="1">Uncharacterized protein</fullName>
    </submittedName>
</protein>
<name>A0ABU1KZ52_9BURK</name>
<comment type="caution">
    <text evidence="1">The sequence shown here is derived from an EMBL/GenBank/DDBJ whole genome shotgun (WGS) entry which is preliminary data.</text>
</comment>
<organism evidence="1 2">
    <name type="scientific">Paraburkholderia caledonica</name>
    <dbReference type="NCBI Taxonomy" id="134536"/>
    <lineage>
        <taxon>Bacteria</taxon>
        <taxon>Pseudomonadati</taxon>
        <taxon>Pseudomonadota</taxon>
        <taxon>Betaproteobacteria</taxon>
        <taxon>Burkholderiales</taxon>
        <taxon>Burkholderiaceae</taxon>
        <taxon>Paraburkholderia</taxon>
    </lineage>
</organism>
<dbReference type="EMBL" id="JAVDQN010000002">
    <property type="protein sequence ID" value="MDR6376230.1"/>
    <property type="molecule type" value="Genomic_DNA"/>
</dbReference>